<dbReference type="InterPro" id="IPR032071">
    <property type="entry name" value="DUF4806"/>
</dbReference>
<feature type="domain" description="DUF4806" evidence="1">
    <location>
        <begin position="81"/>
        <end position="152"/>
    </location>
</feature>
<dbReference type="OrthoDB" id="6614320at2759"/>
<organism evidence="2 3">
    <name type="scientific">Aphis craccivora</name>
    <name type="common">Cowpea aphid</name>
    <dbReference type="NCBI Taxonomy" id="307492"/>
    <lineage>
        <taxon>Eukaryota</taxon>
        <taxon>Metazoa</taxon>
        <taxon>Ecdysozoa</taxon>
        <taxon>Arthropoda</taxon>
        <taxon>Hexapoda</taxon>
        <taxon>Insecta</taxon>
        <taxon>Pterygota</taxon>
        <taxon>Neoptera</taxon>
        <taxon>Paraneoptera</taxon>
        <taxon>Hemiptera</taxon>
        <taxon>Sternorrhyncha</taxon>
        <taxon>Aphidomorpha</taxon>
        <taxon>Aphidoidea</taxon>
        <taxon>Aphididae</taxon>
        <taxon>Aphidini</taxon>
        <taxon>Aphis</taxon>
        <taxon>Aphis</taxon>
    </lineage>
</organism>
<reference evidence="2 3" key="1">
    <citation type="submission" date="2019-08" db="EMBL/GenBank/DDBJ databases">
        <title>Whole genome of Aphis craccivora.</title>
        <authorList>
            <person name="Voronova N.V."/>
            <person name="Shulinski R.S."/>
            <person name="Bandarenka Y.V."/>
            <person name="Zhorov D.G."/>
            <person name="Warner D."/>
        </authorList>
    </citation>
    <scope>NUCLEOTIDE SEQUENCE [LARGE SCALE GENOMIC DNA]</scope>
    <source>
        <strain evidence="2">180601</strain>
        <tissue evidence="2">Whole Body</tissue>
    </source>
</reference>
<keyword evidence="3" id="KW-1185">Reference proteome</keyword>
<accession>A0A6G0W378</accession>
<dbReference type="EMBL" id="VUJU01009860">
    <property type="protein sequence ID" value="KAF0717182.1"/>
    <property type="molecule type" value="Genomic_DNA"/>
</dbReference>
<proteinExistence type="predicted"/>
<sequence length="172" mass="19929">MIFTPPFHNLKPLQPVSFPSMHTAGFEKTVLNYLAYLKMEVTRISDKQLSIEQMLLDINSSSNIPSSTIQDNEVDYFIYNWPISDDEGLNNLEQKIRTDLNFKKQICKLARICGMSLKNLIYKIMKKVFDDKLLIQYTYYGLRNKNNFSLLAINKSIFVLINTDLSNTLSNT</sequence>
<comment type="caution">
    <text evidence="2">The sequence shown here is derived from an EMBL/GenBank/DDBJ whole genome shotgun (WGS) entry which is preliminary data.</text>
</comment>
<dbReference type="Proteomes" id="UP000478052">
    <property type="component" value="Unassembled WGS sequence"/>
</dbReference>
<gene>
    <name evidence="2" type="ORF">FWK35_00019051</name>
</gene>
<dbReference type="Pfam" id="PF16064">
    <property type="entry name" value="DUF4806"/>
    <property type="match status" value="1"/>
</dbReference>
<dbReference type="AlphaFoldDB" id="A0A6G0W378"/>
<name>A0A6G0W378_APHCR</name>
<evidence type="ECO:0000259" key="1">
    <source>
        <dbReference type="Pfam" id="PF16064"/>
    </source>
</evidence>
<evidence type="ECO:0000313" key="2">
    <source>
        <dbReference type="EMBL" id="KAF0717182.1"/>
    </source>
</evidence>
<evidence type="ECO:0000313" key="3">
    <source>
        <dbReference type="Proteomes" id="UP000478052"/>
    </source>
</evidence>
<protein>
    <submittedName>
        <fullName evidence="2">DUF4806 domain-containing protein</fullName>
    </submittedName>
</protein>